<evidence type="ECO:0000256" key="1">
    <source>
        <dbReference type="ARBA" id="ARBA00004829"/>
    </source>
</evidence>
<dbReference type="Gene3D" id="3.50.50.60">
    <property type="entry name" value="FAD/NAD(P)-binding domain"/>
    <property type="match status" value="2"/>
</dbReference>
<name>A0AAX4KWW4_9CREN</name>
<evidence type="ECO:0000259" key="4">
    <source>
        <dbReference type="Pfam" id="PF01593"/>
    </source>
</evidence>
<reference evidence="5 6" key="1">
    <citation type="submission" date="2024-02" db="EMBL/GenBank/DDBJ databases">
        <title>STSV induces naive adaptation in Sulfolobus.</title>
        <authorList>
            <person name="Xiang X."/>
            <person name="Song M."/>
        </authorList>
    </citation>
    <scope>NUCLEOTIDE SEQUENCE [LARGE SCALE GENOMIC DNA]</scope>
    <source>
        <strain evidence="5 6">RT2</strain>
    </source>
</reference>
<keyword evidence="3" id="KW-0560">Oxidoreductase</keyword>
<feature type="domain" description="Amine oxidase" evidence="4">
    <location>
        <begin position="10"/>
        <end position="457"/>
    </location>
</feature>
<keyword evidence="2" id="KW-0125">Carotenoid biosynthesis</keyword>
<dbReference type="GO" id="GO:0016491">
    <property type="term" value="F:oxidoreductase activity"/>
    <property type="evidence" value="ECO:0007669"/>
    <property type="project" value="UniProtKB-KW"/>
</dbReference>
<dbReference type="InterPro" id="IPR002937">
    <property type="entry name" value="Amino_oxidase"/>
</dbReference>
<keyword evidence="6" id="KW-1185">Reference proteome</keyword>
<dbReference type="PANTHER" id="PTHR43734:SF1">
    <property type="entry name" value="PHYTOENE DESATURASE"/>
    <property type="match status" value="1"/>
</dbReference>
<sequence>MRAIIMGAGIGGLSLALLLAKKGFEVLVLEKLNQPGGRARWFKVGEFSFDMGPSWYLMPEIFNSFFHEAGESSYPITEVEPKVKIIKGKPLEREHESITFVSDLSNEDGPLEQYLLDTGYLYKVALNRFLYKELTLIDFLDRELILALKKFPILYTLDQFNRMYFKTDIMLKSMGFSSVFLGGSPYNIPAFYSIVNYAIFGKGVYYPKGGFAGYVTNLFELCRKTGVEFKFGFNISKIKINGNKVNCVGNDERCVEGDIFISNMDYHYTESVLPYDFRNVNYWSNKKVSPSAILAYIGAEGSINVPHHTVVINGEWRSHFDSIDNGMLPDLNNMSYYVSYRKATDDTLEGKDLVFLIPISPNENITHNQAINYVNFVIKDFKEKTNSNFEIKYLRVYTPADFKTDYNAYRGTAFGLAHTLTQTGPFRPPMQNKKLKNLYYVGQYTQPGIGVPMVTLSSMILYRKIVEE</sequence>
<dbReference type="Pfam" id="PF01593">
    <property type="entry name" value="Amino_oxidase"/>
    <property type="match status" value="1"/>
</dbReference>
<dbReference type="AlphaFoldDB" id="A0AAX4KWW4"/>
<organism evidence="5 6">
    <name type="scientific">Sulfolobus tengchongensis</name>
    <dbReference type="NCBI Taxonomy" id="207809"/>
    <lineage>
        <taxon>Archaea</taxon>
        <taxon>Thermoproteota</taxon>
        <taxon>Thermoprotei</taxon>
        <taxon>Sulfolobales</taxon>
        <taxon>Sulfolobaceae</taxon>
        <taxon>Sulfolobus</taxon>
    </lineage>
</organism>
<evidence type="ECO:0000313" key="6">
    <source>
        <dbReference type="Proteomes" id="UP001432202"/>
    </source>
</evidence>
<dbReference type="GeneID" id="89336566"/>
<protein>
    <submittedName>
        <fullName evidence="5">NAD(P)/FAD-dependent oxidoreductase</fullName>
    </submittedName>
</protein>
<gene>
    <name evidence="5" type="ORF">V6M85_07320</name>
</gene>
<evidence type="ECO:0000256" key="3">
    <source>
        <dbReference type="ARBA" id="ARBA00023002"/>
    </source>
</evidence>
<evidence type="ECO:0000256" key="2">
    <source>
        <dbReference type="ARBA" id="ARBA00022746"/>
    </source>
</evidence>
<proteinExistence type="predicted"/>
<dbReference type="NCBIfam" id="TIGR02734">
    <property type="entry name" value="crtI_fam"/>
    <property type="match status" value="1"/>
</dbReference>
<dbReference type="PANTHER" id="PTHR43734">
    <property type="entry name" value="PHYTOENE DESATURASE"/>
    <property type="match status" value="1"/>
</dbReference>
<dbReference type="Proteomes" id="UP001432202">
    <property type="component" value="Chromosome"/>
</dbReference>
<accession>A0AAX4KWW4</accession>
<dbReference type="SUPFAM" id="SSF51905">
    <property type="entry name" value="FAD/NAD(P)-binding domain"/>
    <property type="match status" value="1"/>
</dbReference>
<evidence type="ECO:0000313" key="5">
    <source>
        <dbReference type="EMBL" id="WWQ59318.1"/>
    </source>
</evidence>
<dbReference type="InterPro" id="IPR014105">
    <property type="entry name" value="Carotenoid/retinoid_OxRdtase"/>
</dbReference>
<dbReference type="InterPro" id="IPR036188">
    <property type="entry name" value="FAD/NAD-bd_sf"/>
</dbReference>
<dbReference type="GO" id="GO:0016117">
    <property type="term" value="P:carotenoid biosynthetic process"/>
    <property type="evidence" value="ECO:0007669"/>
    <property type="project" value="UniProtKB-KW"/>
</dbReference>
<comment type="pathway">
    <text evidence="1">Carotenoid biosynthesis.</text>
</comment>
<dbReference type="EMBL" id="CP146016">
    <property type="protein sequence ID" value="WWQ59318.1"/>
    <property type="molecule type" value="Genomic_DNA"/>
</dbReference>
<dbReference type="RefSeq" id="WP_338598392.1">
    <property type="nucleotide sequence ID" value="NZ_CP146016.1"/>
</dbReference>